<reference evidence="4" key="1">
    <citation type="journal article" date="2013" name="Nat. Genet.">
        <title>The Capsella rubella genome and the genomic consequences of rapid mating system evolution.</title>
        <authorList>
            <person name="Slotte T."/>
            <person name="Hazzouri K.M."/>
            <person name="Agren J.A."/>
            <person name="Koenig D."/>
            <person name="Maumus F."/>
            <person name="Guo Y.L."/>
            <person name="Steige K."/>
            <person name="Platts A.E."/>
            <person name="Escobar J.S."/>
            <person name="Newman L.K."/>
            <person name="Wang W."/>
            <person name="Mandakova T."/>
            <person name="Vello E."/>
            <person name="Smith L.M."/>
            <person name="Henz S.R."/>
            <person name="Steffen J."/>
            <person name="Takuno S."/>
            <person name="Brandvain Y."/>
            <person name="Coop G."/>
            <person name="Andolfatto P."/>
            <person name="Hu T.T."/>
            <person name="Blanchette M."/>
            <person name="Clark R.M."/>
            <person name="Quesneville H."/>
            <person name="Nordborg M."/>
            <person name="Gaut B.S."/>
            <person name="Lysak M.A."/>
            <person name="Jenkins J."/>
            <person name="Grimwood J."/>
            <person name="Chapman J."/>
            <person name="Prochnik S."/>
            <person name="Shu S."/>
            <person name="Rokhsar D."/>
            <person name="Schmutz J."/>
            <person name="Weigel D."/>
            <person name="Wright S.I."/>
        </authorList>
    </citation>
    <scope>NUCLEOTIDE SEQUENCE [LARGE SCALE GENOMIC DNA]</scope>
    <source>
        <strain evidence="4">cv. Monte Gargano</strain>
    </source>
</reference>
<dbReference type="EMBL" id="KB870809">
    <property type="protein sequence ID" value="EOA25182.1"/>
    <property type="molecule type" value="Genomic_DNA"/>
</dbReference>
<dbReference type="InterPro" id="IPR044730">
    <property type="entry name" value="RNase_H-like_dom_plant"/>
</dbReference>
<dbReference type="InterPro" id="IPR026960">
    <property type="entry name" value="RVT-Znf"/>
</dbReference>
<dbReference type="GO" id="GO:0003676">
    <property type="term" value="F:nucleic acid binding"/>
    <property type="evidence" value="ECO:0007669"/>
    <property type="project" value="InterPro"/>
</dbReference>
<dbReference type="PANTHER" id="PTHR47074:SF11">
    <property type="entry name" value="REVERSE TRANSCRIPTASE-LIKE PROTEIN"/>
    <property type="match status" value="1"/>
</dbReference>
<dbReference type="eggNOG" id="KOG1075">
    <property type="taxonomic scope" value="Eukaryota"/>
</dbReference>
<dbReference type="STRING" id="81985.R0FRG7"/>
<dbReference type="PANTHER" id="PTHR47074">
    <property type="entry name" value="BNAC02G40300D PROTEIN"/>
    <property type="match status" value="1"/>
</dbReference>
<dbReference type="InterPro" id="IPR012337">
    <property type="entry name" value="RNaseH-like_sf"/>
</dbReference>
<evidence type="ECO:0000313" key="4">
    <source>
        <dbReference type="Proteomes" id="UP000029121"/>
    </source>
</evidence>
<dbReference type="Pfam" id="PF13966">
    <property type="entry name" value="zf-RVT"/>
    <property type="match status" value="1"/>
</dbReference>
<proteinExistence type="predicted"/>
<dbReference type="Pfam" id="PF13456">
    <property type="entry name" value="RVT_3"/>
    <property type="match status" value="1"/>
</dbReference>
<feature type="domain" description="Reverse transcriptase zinc-binding" evidence="2">
    <location>
        <begin position="2"/>
        <end position="46"/>
    </location>
</feature>
<dbReference type="Gene3D" id="3.30.420.10">
    <property type="entry name" value="Ribonuclease H-like superfamily/Ribonuclease H"/>
    <property type="match status" value="1"/>
</dbReference>
<dbReference type="KEGG" id="crb:17885205"/>
<dbReference type="InterPro" id="IPR002156">
    <property type="entry name" value="RNaseH_domain"/>
</dbReference>
<dbReference type="AlphaFoldDB" id="R0FRG7"/>
<dbReference type="Proteomes" id="UP000029121">
    <property type="component" value="Unassembled WGS sequence"/>
</dbReference>
<keyword evidence="4" id="KW-1185">Reference proteome</keyword>
<dbReference type="OrthoDB" id="1712133at2759"/>
<dbReference type="SUPFAM" id="SSF53098">
    <property type="entry name" value="Ribonuclease H-like"/>
    <property type="match status" value="1"/>
</dbReference>
<accession>R0FRG7</accession>
<evidence type="ECO:0008006" key="5">
    <source>
        <dbReference type="Google" id="ProtNLM"/>
    </source>
</evidence>
<sequence length="282" mass="30538">MAHDSLPVGENLIRRRIVDSAVCPHYGAPESTAHLFFSCPYAAGIWARAPLAVCLNLNIVNSIGRTITALNKLNCLPPSGITGPLAPWILWAIWSARNQLIFKKISIPGYDSLTLAIIGAKEWHEAQGMTHGSAPPTRNQPCGIKPPPDTVTIHTDAAWMDSGQAGLGWIFTDSQNRTCSTGSMACRHVRSPLMAEALATLTAVRVATESGLSNVLFASDSLILVKALNLVLPSKELHGILHDILELSSNFSSCFFTFISRELNRRDDTLAKDALFLVRNSG</sequence>
<dbReference type="InterPro" id="IPR052929">
    <property type="entry name" value="RNase_H-like_EbsB-rel"/>
</dbReference>
<organism evidence="3 4">
    <name type="scientific">Capsella rubella</name>
    <dbReference type="NCBI Taxonomy" id="81985"/>
    <lineage>
        <taxon>Eukaryota</taxon>
        <taxon>Viridiplantae</taxon>
        <taxon>Streptophyta</taxon>
        <taxon>Embryophyta</taxon>
        <taxon>Tracheophyta</taxon>
        <taxon>Spermatophyta</taxon>
        <taxon>Magnoliopsida</taxon>
        <taxon>eudicotyledons</taxon>
        <taxon>Gunneridae</taxon>
        <taxon>Pentapetalae</taxon>
        <taxon>rosids</taxon>
        <taxon>malvids</taxon>
        <taxon>Brassicales</taxon>
        <taxon>Brassicaceae</taxon>
        <taxon>Camelineae</taxon>
        <taxon>Capsella</taxon>
    </lineage>
</organism>
<dbReference type="GO" id="GO:0004523">
    <property type="term" value="F:RNA-DNA hybrid ribonuclease activity"/>
    <property type="evidence" value="ECO:0007669"/>
    <property type="project" value="InterPro"/>
</dbReference>
<feature type="domain" description="RNase H type-1" evidence="1">
    <location>
        <begin position="155"/>
        <end position="274"/>
    </location>
</feature>
<name>R0FRG7_9BRAS</name>
<dbReference type="CDD" id="cd06222">
    <property type="entry name" value="RNase_H_like"/>
    <property type="match status" value="1"/>
</dbReference>
<protein>
    <recommendedName>
        <fullName evidence="5">RNase H type-1 domain-containing protein</fullName>
    </recommendedName>
</protein>
<evidence type="ECO:0000259" key="2">
    <source>
        <dbReference type="Pfam" id="PF13966"/>
    </source>
</evidence>
<dbReference type="InterPro" id="IPR036397">
    <property type="entry name" value="RNaseH_sf"/>
</dbReference>
<gene>
    <name evidence="3" type="ORF">CARUB_v10018494mg</name>
</gene>
<evidence type="ECO:0000259" key="1">
    <source>
        <dbReference type="Pfam" id="PF13456"/>
    </source>
</evidence>
<evidence type="ECO:0000313" key="3">
    <source>
        <dbReference type="EMBL" id="EOA25182.1"/>
    </source>
</evidence>